<reference evidence="2 3" key="1">
    <citation type="submission" date="2015-04" db="EMBL/GenBank/DDBJ databases">
        <authorList>
            <person name="Syromyatnikov M.Y."/>
            <person name="Popov V.N."/>
        </authorList>
    </citation>
    <scope>NUCLEOTIDE SEQUENCE [LARGE SCALE GENOMIC DNA]</scope>
</reference>
<sequence length="61" mass="6818">MKFIVLALFVLLAIAYVAAIPVDESVIGDSVDNFHPTEDQEILKKLLLKKLLLKKKLKLLG</sequence>
<feature type="chain" id="PRO_5013017924" evidence="1">
    <location>
        <begin position="20"/>
        <end position="61"/>
    </location>
</feature>
<organism evidence="2 3">
    <name type="scientific">Clunio marinus</name>
    <dbReference type="NCBI Taxonomy" id="568069"/>
    <lineage>
        <taxon>Eukaryota</taxon>
        <taxon>Metazoa</taxon>
        <taxon>Ecdysozoa</taxon>
        <taxon>Arthropoda</taxon>
        <taxon>Hexapoda</taxon>
        <taxon>Insecta</taxon>
        <taxon>Pterygota</taxon>
        <taxon>Neoptera</taxon>
        <taxon>Endopterygota</taxon>
        <taxon>Diptera</taxon>
        <taxon>Nematocera</taxon>
        <taxon>Chironomoidea</taxon>
        <taxon>Chironomidae</taxon>
        <taxon>Clunio</taxon>
    </lineage>
</organism>
<dbReference type="AlphaFoldDB" id="A0A1J1HHW3"/>
<dbReference type="EMBL" id="CVRI01000004">
    <property type="protein sequence ID" value="CRK87597.1"/>
    <property type="molecule type" value="Genomic_DNA"/>
</dbReference>
<proteinExistence type="predicted"/>
<protein>
    <submittedName>
        <fullName evidence="2">CLUMA_CG001393, isoform A</fullName>
    </submittedName>
</protein>
<accession>A0A1J1HHW3</accession>
<keyword evidence="3" id="KW-1185">Reference proteome</keyword>
<evidence type="ECO:0000313" key="3">
    <source>
        <dbReference type="Proteomes" id="UP000183832"/>
    </source>
</evidence>
<gene>
    <name evidence="2" type="ORF">CLUMA_CG001393</name>
</gene>
<dbReference type="Proteomes" id="UP000183832">
    <property type="component" value="Unassembled WGS sequence"/>
</dbReference>
<evidence type="ECO:0000256" key="1">
    <source>
        <dbReference type="SAM" id="SignalP"/>
    </source>
</evidence>
<keyword evidence="1" id="KW-0732">Signal</keyword>
<feature type="signal peptide" evidence="1">
    <location>
        <begin position="1"/>
        <end position="19"/>
    </location>
</feature>
<evidence type="ECO:0000313" key="2">
    <source>
        <dbReference type="EMBL" id="CRK87597.1"/>
    </source>
</evidence>
<name>A0A1J1HHW3_9DIPT</name>